<comment type="caution">
    <text evidence="1">The sequence shown here is derived from an EMBL/GenBank/DDBJ whole genome shotgun (WGS) entry which is preliminary data.</text>
</comment>
<dbReference type="EMBL" id="VSSQ01012148">
    <property type="protein sequence ID" value="MPM48553.1"/>
    <property type="molecule type" value="Genomic_DNA"/>
</dbReference>
<dbReference type="AlphaFoldDB" id="A0A645ACH7"/>
<protein>
    <submittedName>
        <fullName evidence="1">Uncharacterized protein</fullName>
    </submittedName>
</protein>
<sequence length="228" mass="25328">MFYSCRNKILVLRVACTAVVGVDAPCYRSLCFFNLFGSKTMLLETLGHCCYTLKGSQCVFIVLGKGSDIESCCCIVDCPENGNQGAELCLGILGRCRHPLLNHFQEHCRDHIFVDTKVALHLLRCKVGNLYHHPHRNSFGFGIGKESYYRLAVFGNGVGLPYSSVLDSRNRRKPLFDPVFNIIGINVPNNNHSLQVGTVPLVVVIYEGFAGKVVNYTHQPNHIPLGKT</sequence>
<reference evidence="1" key="1">
    <citation type="submission" date="2019-08" db="EMBL/GenBank/DDBJ databases">
        <authorList>
            <person name="Kucharzyk K."/>
            <person name="Murdoch R.W."/>
            <person name="Higgins S."/>
            <person name="Loffler F."/>
        </authorList>
    </citation>
    <scope>NUCLEOTIDE SEQUENCE</scope>
</reference>
<evidence type="ECO:0000313" key="1">
    <source>
        <dbReference type="EMBL" id="MPM48553.1"/>
    </source>
</evidence>
<gene>
    <name evidence="1" type="ORF">SDC9_95278</name>
</gene>
<organism evidence="1">
    <name type="scientific">bioreactor metagenome</name>
    <dbReference type="NCBI Taxonomy" id="1076179"/>
    <lineage>
        <taxon>unclassified sequences</taxon>
        <taxon>metagenomes</taxon>
        <taxon>ecological metagenomes</taxon>
    </lineage>
</organism>
<accession>A0A645ACH7</accession>
<name>A0A645ACH7_9ZZZZ</name>
<proteinExistence type="predicted"/>